<dbReference type="EMBL" id="JALJOQ010000051">
    <property type="protein sequence ID" value="KAK9804446.1"/>
    <property type="molecule type" value="Genomic_DNA"/>
</dbReference>
<keyword evidence="2 3" id="KW-0067">ATP-binding</keyword>
<feature type="region of interest" description="Disordered" evidence="4">
    <location>
        <begin position="327"/>
        <end position="381"/>
    </location>
</feature>
<reference evidence="6 7" key="1">
    <citation type="journal article" date="2024" name="Nat. Commun.">
        <title>Phylogenomics reveals the evolutionary origins of lichenization in chlorophyte algae.</title>
        <authorList>
            <person name="Puginier C."/>
            <person name="Libourel C."/>
            <person name="Otte J."/>
            <person name="Skaloud P."/>
            <person name="Haon M."/>
            <person name="Grisel S."/>
            <person name="Petersen M."/>
            <person name="Berrin J.G."/>
            <person name="Delaux P.M."/>
            <person name="Dal Grande F."/>
            <person name="Keller J."/>
        </authorList>
    </citation>
    <scope>NUCLEOTIDE SEQUENCE [LARGE SCALE GENOMIC DNA]</scope>
    <source>
        <strain evidence="6 7">SAG 2036</strain>
    </source>
</reference>
<dbReference type="PROSITE" id="PS50011">
    <property type="entry name" value="PROTEIN_KINASE_DOM"/>
    <property type="match status" value="1"/>
</dbReference>
<dbReference type="SMART" id="SM00220">
    <property type="entry name" value="S_TKc"/>
    <property type="match status" value="1"/>
</dbReference>
<evidence type="ECO:0000256" key="1">
    <source>
        <dbReference type="ARBA" id="ARBA00022741"/>
    </source>
</evidence>
<dbReference type="InterPro" id="IPR017441">
    <property type="entry name" value="Protein_kinase_ATP_BS"/>
</dbReference>
<dbReference type="FunFam" id="1.10.510.10:FF:000571">
    <property type="entry name" value="Maternal embryonic leucine zipper kinase"/>
    <property type="match status" value="1"/>
</dbReference>
<dbReference type="GO" id="GO:0035556">
    <property type="term" value="P:intracellular signal transduction"/>
    <property type="evidence" value="ECO:0007669"/>
    <property type="project" value="TreeGrafter"/>
</dbReference>
<dbReference type="InterPro" id="IPR000719">
    <property type="entry name" value="Prot_kinase_dom"/>
</dbReference>
<name>A0AAW1P611_9CHLO</name>
<dbReference type="Gene3D" id="1.10.510.10">
    <property type="entry name" value="Transferase(Phosphotransferase) domain 1"/>
    <property type="match status" value="1"/>
</dbReference>
<feature type="domain" description="Protein kinase" evidence="5">
    <location>
        <begin position="22"/>
        <end position="282"/>
    </location>
</feature>
<evidence type="ECO:0000259" key="5">
    <source>
        <dbReference type="PROSITE" id="PS50011"/>
    </source>
</evidence>
<organism evidence="6 7">
    <name type="scientific">Symbiochloris irregularis</name>
    <dbReference type="NCBI Taxonomy" id="706552"/>
    <lineage>
        <taxon>Eukaryota</taxon>
        <taxon>Viridiplantae</taxon>
        <taxon>Chlorophyta</taxon>
        <taxon>core chlorophytes</taxon>
        <taxon>Trebouxiophyceae</taxon>
        <taxon>Trebouxiales</taxon>
        <taxon>Trebouxiaceae</taxon>
        <taxon>Symbiochloris</taxon>
    </lineage>
</organism>
<evidence type="ECO:0000256" key="2">
    <source>
        <dbReference type="ARBA" id="ARBA00022840"/>
    </source>
</evidence>
<feature type="compositionally biased region" description="Low complexity" evidence="4">
    <location>
        <begin position="338"/>
        <end position="348"/>
    </location>
</feature>
<dbReference type="SUPFAM" id="SSF56112">
    <property type="entry name" value="Protein kinase-like (PK-like)"/>
    <property type="match status" value="1"/>
</dbReference>
<dbReference type="GO" id="GO:0004674">
    <property type="term" value="F:protein serine/threonine kinase activity"/>
    <property type="evidence" value="ECO:0007669"/>
    <property type="project" value="TreeGrafter"/>
</dbReference>
<evidence type="ECO:0000313" key="6">
    <source>
        <dbReference type="EMBL" id="KAK9804446.1"/>
    </source>
</evidence>
<dbReference type="CDD" id="cd14003">
    <property type="entry name" value="STKc_AMPK-like"/>
    <property type="match status" value="1"/>
</dbReference>
<dbReference type="Pfam" id="PF00069">
    <property type="entry name" value="Pkinase"/>
    <property type="match status" value="1"/>
</dbReference>
<evidence type="ECO:0000313" key="7">
    <source>
        <dbReference type="Proteomes" id="UP001465755"/>
    </source>
</evidence>
<dbReference type="PANTHER" id="PTHR24346">
    <property type="entry name" value="MAP/MICROTUBULE AFFINITY-REGULATING KINASE"/>
    <property type="match status" value="1"/>
</dbReference>
<dbReference type="Proteomes" id="UP001465755">
    <property type="component" value="Unassembled WGS sequence"/>
</dbReference>
<accession>A0AAW1P611</accession>
<dbReference type="AlphaFoldDB" id="A0AAW1P611"/>
<dbReference type="PANTHER" id="PTHR24346:SF92">
    <property type="entry name" value="SNF1-RELATED PROTEIN KINASE 2.6"/>
    <property type="match status" value="1"/>
</dbReference>
<feature type="binding site" evidence="3">
    <location>
        <position position="51"/>
    </location>
    <ligand>
        <name>ATP</name>
        <dbReference type="ChEBI" id="CHEBI:30616"/>
    </ligand>
</feature>
<dbReference type="GO" id="GO:0005524">
    <property type="term" value="F:ATP binding"/>
    <property type="evidence" value="ECO:0007669"/>
    <property type="project" value="UniProtKB-UniRule"/>
</dbReference>
<comment type="caution">
    <text evidence="6">The sequence shown here is derived from an EMBL/GenBank/DDBJ whole genome shotgun (WGS) entry which is preliminary data.</text>
</comment>
<dbReference type="InterPro" id="IPR011009">
    <property type="entry name" value="Kinase-like_dom_sf"/>
</dbReference>
<keyword evidence="7" id="KW-1185">Reference proteome</keyword>
<dbReference type="PROSITE" id="PS00107">
    <property type="entry name" value="PROTEIN_KINASE_ATP"/>
    <property type="match status" value="1"/>
</dbReference>
<gene>
    <name evidence="6" type="ORF">WJX73_002124</name>
</gene>
<dbReference type="GO" id="GO:0005737">
    <property type="term" value="C:cytoplasm"/>
    <property type="evidence" value="ECO:0007669"/>
    <property type="project" value="TreeGrafter"/>
</dbReference>
<evidence type="ECO:0000256" key="4">
    <source>
        <dbReference type="SAM" id="MobiDB-lite"/>
    </source>
</evidence>
<protein>
    <recommendedName>
        <fullName evidence="5">Protein kinase domain-containing protein</fullName>
    </recommendedName>
</protein>
<sequence>MAANGGVPGQDFPNPLAGNPKYQTVRELGAGSFGIVQLAINKQTGEQVAVKFLPRGPDKVTKHVERELRSHSSFCHPHVVLFKEVFLTQSHLAIVMEFCSGGDLFQYVRDRGPLREDEARRFLQQLVIGLDYCHRMGVVNRDIKLENALLDRNKRLLKITDFGYAKTAADSLPKSEVGTPNYAAPEVISGIRRTYDGTKADVWSCGVMLYIMLFHVYPFERPDDPPGPRGFAKVLERTQNVDYRIPSNPRISSACRDFLSHLLVADPDQRLSTAAIMEHPWFCQGLPPGVKSLNDECLRLKPSMEQQQRTDEEIARVVREAMVLPNQMGGPPHARHASLASKSTSGSSELENYDPVFEEAYEAETTRGGDHHHRHQHKHGP</sequence>
<feature type="compositionally biased region" description="Basic residues" evidence="4">
    <location>
        <begin position="370"/>
        <end position="381"/>
    </location>
</feature>
<keyword evidence="1 3" id="KW-0547">Nucleotide-binding</keyword>
<evidence type="ECO:0000256" key="3">
    <source>
        <dbReference type="PROSITE-ProRule" id="PRU10141"/>
    </source>
</evidence>
<proteinExistence type="predicted"/>